<dbReference type="AlphaFoldDB" id="L9JT93"/>
<dbReference type="EMBL" id="KB320946">
    <property type="protein sequence ID" value="ELW53563.1"/>
    <property type="molecule type" value="Genomic_DNA"/>
</dbReference>
<dbReference type="InParanoid" id="L9JT93"/>
<accession>L9JT93</accession>
<keyword evidence="2" id="KW-1185">Reference proteome</keyword>
<gene>
    <name evidence="1" type="ORF">TREES_T100004528</name>
</gene>
<evidence type="ECO:0000313" key="2">
    <source>
        <dbReference type="Proteomes" id="UP000011518"/>
    </source>
</evidence>
<reference evidence="2" key="1">
    <citation type="submission" date="2012-07" db="EMBL/GenBank/DDBJ databases">
        <title>Genome of the Chinese tree shrew, a rising model animal genetically related to primates.</title>
        <authorList>
            <person name="Zhang G."/>
            <person name="Fan Y."/>
            <person name="Yao Y."/>
            <person name="Huang Z."/>
        </authorList>
    </citation>
    <scope>NUCLEOTIDE SEQUENCE [LARGE SCALE GENOMIC DNA]</scope>
</reference>
<organism evidence="1 2">
    <name type="scientific">Tupaia chinensis</name>
    <name type="common">Chinese tree shrew</name>
    <name type="synonym">Tupaia belangeri chinensis</name>
    <dbReference type="NCBI Taxonomy" id="246437"/>
    <lineage>
        <taxon>Eukaryota</taxon>
        <taxon>Metazoa</taxon>
        <taxon>Chordata</taxon>
        <taxon>Craniata</taxon>
        <taxon>Vertebrata</taxon>
        <taxon>Euteleostomi</taxon>
        <taxon>Mammalia</taxon>
        <taxon>Eutheria</taxon>
        <taxon>Euarchontoglires</taxon>
        <taxon>Scandentia</taxon>
        <taxon>Tupaiidae</taxon>
        <taxon>Tupaia</taxon>
    </lineage>
</organism>
<sequence>MGWTLARSYLCPNCPHSMAASTELPNTGDTMGQRVGSYRMCTCTVKRRNETDVQFYAAHGRSEGAAEPRAAWSCPDIQWQEPRRADWAPVPASAGQNKHSATFVQQVSSCWKAVRQIVRTQRQEETCHSSEHGGKSFPPLPRGGWRSSIIASVTHCSIWSVFITDMAVHAVQTWQEPHWLVSMSRWTAVASLTYSGRRLGLVSEGTLMLREALSALSHPCALAVLQA</sequence>
<proteinExistence type="predicted"/>
<dbReference type="Proteomes" id="UP000011518">
    <property type="component" value="Unassembled WGS sequence"/>
</dbReference>
<evidence type="ECO:0000313" key="1">
    <source>
        <dbReference type="EMBL" id="ELW53563.1"/>
    </source>
</evidence>
<name>L9JT93_TUPCH</name>
<reference evidence="2" key="2">
    <citation type="journal article" date="2013" name="Nat. Commun.">
        <title>Genome of the Chinese tree shrew.</title>
        <authorList>
            <person name="Fan Y."/>
            <person name="Huang Z.Y."/>
            <person name="Cao C.C."/>
            <person name="Chen C.S."/>
            <person name="Chen Y.X."/>
            <person name="Fan D.D."/>
            <person name="He J."/>
            <person name="Hou H.L."/>
            <person name="Hu L."/>
            <person name="Hu X.T."/>
            <person name="Jiang X.T."/>
            <person name="Lai R."/>
            <person name="Lang Y.S."/>
            <person name="Liang B."/>
            <person name="Liao S.G."/>
            <person name="Mu D."/>
            <person name="Ma Y.Y."/>
            <person name="Niu Y.Y."/>
            <person name="Sun X.Q."/>
            <person name="Xia J.Q."/>
            <person name="Xiao J."/>
            <person name="Xiong Z.Q."/>
            <person name="Xu L."/>
            <person name="Yang L."/>
            <person name="Zhang Y."/>
            <person name="Zhao W."/>
            <person name="Zhao X.D."/>
            <person name="Zheng Y.T."/>
            <person name="Zhou J.M."/>
            <person name="Zhu Y.B."/>
            <person name="Zhang G.J."/>
            <person name="Wang J."/>
            <person name="Yao Y.G."/>
        </authorList>
    </citation>
    <scope>NUCLEOTIDE SEQUENCE [LARGE SCALE GENOMIC DNA]</scope>
</reference>
<protein>
    <submittedName>
        <fullName evidence="1">Uncharacterized protein</fullName>
    </submittedName>
</protein>